<keyword evidence="2" id="KW-0812">Transmembrane</keyword>
<dbReference type="Gene3D" id="2.60.40.150">
    <property type="entry name" value="C2 domain"/>
    <property type="match status" value="1"/>
</dbReference>
<evidence type="ECO:0000256" key="3">
    <source>
        <dbReference type="ARBA" id="ARBA00022737"/>
    </source>
</evidence>
<dbReference type="GO" id="GO:0016020">
    <property type="term" value="C:membrane"/>
    <property type="evidence" value="ECO:0007669"/>
    <property type="project" value="UniProtKB-SubCell"/>
</dbReference>
<gene>
    <name evidence="8" type="ORF">TDIB3V08_LOCUS112</name>
</gene>
<protein>
    <recommendedName>
        <fullName evidence="7">C2 domain-containing protein</fullName>
    </recommendedName>
</protein>
<evidence type="ECO:0000256" key="2">
    <source>
        <dbReference type="ARBA" id="ARBA00022692"/>
    </source>
</evidence>
<dbReference type="EMBL" id="OA564285">
    <property type="protein sequence ID" value="CAD7193655.1"/>
    <property type="molecule type" value="Genomic_DNA"/>
</dbReference>
<keyword evidence="3" id="KW-0677">Repeat</keyword>
<comment type="subcellular location">
    <subcellularLocation>
        <location evidence="1">Membrane</location>
        <topology evidence="1">Single-pass membrane protein</topology>
    </subcellularLocation>
</comment>
<dbReference type="PANTHER" id="PTHR12546:SF60">
    <property type="entry name" value="MISFIRE, ISOFORM F"/>
    <property type="match status" value="1"/>
</dbReference>
<feature type="compositionally biased region" description="Polar residues" evidence="6">
    <location>
        <begin position="95"/>
        <end position="105"/>
    </location>
</feature>
<dbReference type="PROSITE" id="PS50004">
    <property type="entry name" value="C2"/>
    <property type="match status" value="1"/>
</dbReference>
<evidence type="ECO:0000313" key="8">
    <source>
        <dbReference type="EMBL" id="CAD7193655.1"/>
    </source>
</evidence>
<feature type="domain" description="C2" evidence="7">
    <location>
        <begin position="215"/>
        <end position="333"/>
    </location>
</feature>
<accession>A0A7R8VA45</accession>
<evidence type="ECO:0000256" key="5">
    <source>
        <dbReference type="ARBA" id="ARBA00023136"/>
    </source>
</evidence>
<dbReference type="SUPFAM" id="SSF49562">
    <property type="entry name" value="C2 domain (Calcium/lipid-binding domain, CaLB)"/>
    <property type="match status" value="1"/>
</dbReference>
<dbReference type="SMART" id="SM00239">
    <property type="entry name" value="C2"/>
    <property type="match status" value="1"/>
</dbReference>
<keyword evidence="5" id="KW-0472">Membrane</keyword>
<feature type="compositionally biased region" description="Polar residues" evidence="6">
    <location>
        <begin position="190"/>
        <end position="206"/>
    </location>
</feature>
<dbReference type="Pfam" id="PF00168">
    <property type="entry name" value="C2"/>
    <property type="match status" value="1"/>
</dbReference>
<name>A0A7R8VA45_TIMDO</name>
<dbReference type="AlphaFoldDB" id="A0A7R8VA45"/>
<dbReference type="CDD" id="cd04011">
    <property type="entry name" value="C2B_Ferlin"/>
    <property type="match status" value="1"/>
</dbReference>
<evidence type="ECO:0000259" key="7">
    <source>
        <dbReference type="PROSITE" id="PS50004"/>
    </source>
</evidence>
<evidence type="ECO:0000256" key="6">
    <source>
        <dbReference type="SAM" id="MobiDB-lite"/>
    </source>
</evidence>
<dbReference type="InterPro" id="IPR035892">
    <property type="entry name" value="C2_domain_sf"/>
</dbReference>
<sequence length="386" mass="42658">MFCSGEMFVEASRLEQDRTRTSFDETLRAKSDKWWAGAKQTNEHILARVLFEVTYSVPDGSASSWTGNEAYEALDDEQQMLINIEQNIANLERSLSQGRRGSWQSAEGGDRSRQEGGKALKRGGSLSAPEKSPAPERKRSSTLKSMKSLMRLGKQRPPREEDADESRALLSKEGGETPRHQMGPGAPLSRASSVTSFSSDESQASGPTLDRPRSRRLKSLPSVTNSALKAQDFQLCLTVIEARQLAGLNMDPVVCVQVGEQRKYTSVKESTNCPYYNEYFVFDFHMPPVMLFDKIITLSVLHSRKLLCSGTVVGSFKIDLKTVYDAPGTDIVIKHKLNSAQSLLSENSFNGFGLANGLFPFVLPVIDLNTVLDPPIHGACPVHRNL</sequence>
<organism evidence="8">
    <name type="scientific">Timema douglasi</name>
    <name type="common">Walking stick</name>
    <dbReference type="NCBI Taxonomy" id="61478"/>
    <lineage>
        <taxon>Eukaryota</taxon>
        <taxon>Metazoa</taxon>
        <taxon>Ecdysozoa</taxon>
        <taxon>Arthropoda</taxon>
        <taxon>Hexapoda</taxon>
        <taxon>Insecta</taxon>
        <taxon>Pterygota</taxon>
        <taxon>Neoptera</taxon>
        <taxon>Polyneoptera</taxon>
        <taxon>Phasmatodea</taxon>
        <taxon>Timematodea</taxon>
        <taxon>Timematoidea</taxon>
        <taxon>Timematidae</taxon>
        <taxon>Timema</taxon>
    </lineage>
</organism>
<keyword evidence="4" id="KW-1133">Transmembrane helix</keyword>
<dbReference type="GO" id="GO:0007009">
    <property type="term" value="P:plasma membrane organization"/>
    <property type="evidence" value="ECO:0007669"/>
    <property type="project" value="TreeGrafter"/>
</dbReference>
<feature type="compositionally biased region" description="Basic and acidic residues" evidence="6">
    <location>
        <begin position="108"/>
        <end position="118"/>
    </location>
</feature>
<dbReference type="InterPro" id="IPR000008">
    <property type="entry name" value="C2_dom"/>
</dbReference>
<proteinExistence type="predicted"/>
<reference evidence="8" key="1">
    <citation type="submission" date="2020-11" db="EMBL/GenBank/DDBJ databases">
        <authorList>
            <person name="Tran Van P."/>
        </authorList>
    </citation>
    <scope>NUCLEOTIDE SEQUENCE</scope>
</reference>
<dbReference type="InterPro" id="IPR037721">
    <property type="entry name" value="Ferlin"/>
</dbReference>
<evidence type="ECO:0000256" key="1">
    <source>
        <dbReference type="ARBA" id="ARBA00004167"/>
    </source>
</evidence>
<evidence type="ECO:0000256" key="4">
    <source>
        <dbReference type="ARBA" id="ARBA00022989"/>
    </source>
</evidence>
<dbReference type="PANTHER" id="PTHR12546">
    <property type="entry name" value="FER-1-LIKE"/>
    <property type="match status" value="1"/>
</dbReference>
<feature type="region of interest" description="Disordered" evidence="6">
    <location>
        <begin position="95"/>
        <end position="216"/>
    </location>
</feature>
<dbReference type="InterPro" id="IPR037720">
    <property type="entry name" value="C2B_Ferlin"/>
</dbReference>